<proteinExistence type="predicted"/>
<comment type="caution">
    <text evidence="2">The sequence shown here is derived from an EMBL/GenBank/DDBJ whole genome shotgun (WGS) entry which is preliminary data.</text>
</comment>
<organism evidence="2 3">
    <name type="scientific">Bifidobacterium olomucense</name>
    <dbReference type="NCBI Taxonomy" id="2675324"/>
    <lineage>
        <taxon>Bacteria</taxon>
        <taxon>Bacillati</taxon>
        <taxon>Actinomycetota</taxon>
        <taxon>Actinomycetes</taxon>
        <taxon>Bifidobacteriales</taxon>
        <taxon>Bifidobacteriaceae</taxon>
        <taxon>Bifidobacterium</taxon>
    </lineage>
</organism>
<feature type="region of interest" description="Disordered" evidence="1">
    <location>
        <begin position="96"/>
        <end position="121"/>
    </location>
</feature>
<name>A0A7Y0EX54_9BIFI</name>
<protein>
    <submittedName>
        <fullName evidence="2">Uncharacterized protein</fullName>
    </submittedName>
</protein>
<accession>A0A7Y0EX54</accession>
<evidence type="ECO:0000313" key="3">
    <source>
        <dbReference type="Proteomes" id="UP000543419"/>
    </source>
</evidence>
<gene>
    <name evidence="2" type="ORF">G1C97_0997</name>
</gene>
<evidence type="ECO:0000313" key="2">
    <source>
        <dbReference type="EMBL" id="NMM98048.1"/>
    </source>
</evidence>
<feature type="region of interest" description="Disordered" evidence="1">
    <location>
        <begin position="163"/>
        <end position="194"/>
    </location>
</feature>
<reference evidence="2 3" key="1">
    <citation type="submission" date="2020-02" db="EMBL/GenBank/DDBJ databases">
        <title>Characterization of phylogenetic diversity of novel bifidobacterial species isolated in Czech ZOOs.</title>
        <authorList>
            <person name="Lugli G.A."/>
            <person name="Vera N.B."/>
            <person name="Ventura M."/>
        </authorList>
    </citation>
    <scope>NUCLEOTIDE SEQUENCE [LARGE SCALE GENOMIC DNA]</scope>
    <source>
        <strain evidence="2 3">DSM 109959</strain>
    </source>
</reference>
<sequence length="211" mass="24186">MRLPAAAQVNRHCPNCPAIPCARRASNAQYRHGQCLRHLLQLRGQVIHRRSYPPVQCHRSISLPLDQFRLLGLQHHRQPPFLHRTVLPPSRQTIQVVLSPSPTPPDLSPQQDRGTPTKQRAPPLFHLILPRLTLSLIKQYAKVPMHSWSPQNRIGRMRIPNRLRIRLSNRPDAGPDDRRSPAGMRSYSATDCTPYSRHINQARNIHLQHGL</sequence>
<dbReference type="AlphaFoldDB" id="A0A7Y0EX54"/>
<dbReference type="EMBL" id="JAAIIG010000003">
    <property type="protein sequence ID" value="NMM98048.1"/>
    <property type="molecule type" value="Genomic_DNA"/>
</dbReference>
<evidence type="ECO:0000256" key="1">
    <source>
        <dbReference type="SAM" id="MobiDB-lite"/>
    </source>
</evidence>
<keyword evidence="3" id="KW-1185">Reference proteome</keyword>
<dbReference type="Proteomes" id="UP000543419">
    <property type="component" value="Unassembled WGS sequence"/>
</dbReference>